<reference evidence="5" key="1">
    <citation type="submission" date="2014-04" db="EMBL/GenBank/DDBJ databases">
        <title>Evolutionary Origins and Diversification of the Mycorrhizal Mutualists.</title>
        <authorList>
            <consortium name="DOE Joint Genome Institute"/>
            <consortium name="Mycorrhizal Genomics Consortium"/>
            <person name="Kohler A."/>
            <person name="Kuo A."/>
            <person name="Nagy L.G."/>
            <person name="Floudas D."/>
            <person name="Copeland A."/>
            <person name="Barry K.W."/>
            <person name="Cichocki N."/>
            <person name="Veneault-Fourrey C."/>
            <person name="LaButti K."/>
            <person name="Lindquist E.A."/>
            <person name="Lipzen A."/>
            <person name="Lundell T."/>
            <person name="Morin E."/>
            <person name="Murat C."/>
            <person name="Riley R."/>
            <person name="Ohm R."/>
            <person name="Sun H."/>
            <person name="Tunlid A."/>
            <person name="Henrissat B."/>
            <person name="Grigoriev I.V."/>
            <person name="Hibbett D.S."/>
            <person name="Martin F."/>
        </authorList>
    </citation>
    <scope>NUCLEOTIDE SEQUENCE [LARGE SCALE GENOMIC DNA]</scope>
    <source>
        <strain evidence="5">FD-334 SS-4</strain>
    </source>
</reference>
<dbReference type="Proteomes" id="UP000054270">
    <property type="component" value="Unassembled WGS sequence"/>
</dbReference>
<sequence>MTSEDSGSGSPENRPILTRNDSETSVSRRQPPRRTSTELVLDAGVALGTGLVLGTALVLDPDNLGGNSAPPQDEQHNPGRRARIQEQPRSSDITVDSEAELFPEATPTVKTNTSLPTRRGHDRAGVRKDMPLPPLPTPVAAPEFREGGRHHGRPRSMYSPPSPTSRNPPRRSSGSPPSWSQDAHPFVSPAVAVTHDHAASALRTQQGHIQDDSAPRTRLRMQESHHGIIEHPLRQNVQSRAKFVEPEFGNTFVEDNANDDSLRDDPGDLDDPEAQHRSRIRQGKRRNIDVERPIPTVVREDDNTQRRIPGTDDAGALGAQAAGEILYSITRVDNSRPDRRQSGNTRDEIDDGVKRNRTSGTRFSRTSRSYIDDLVPVATYTGSIKDRLAATLQDAESERNKYIHQAKYTGWALNIAIGLQVLLGALTTGLSAVATRGKSSAVATTILGALATLVASYLARARGSNEPELSITRVKDLEQFIRECKNFIKDFGEDVSNKYQPIVDRFRERFEGILGNTSDERELSAGRRGSQDVSSYR</sequence>
<keyword evidence="2" id="KW-0812">Transmembrane</keyword>
<dbReference type="InterPro" id="IPR041622">
    <property type="entry name" value="SLATT_fungi"/>
</dbReference>
<name>A0A0D2NXV7_HYPSF</name>
<evidence type="ECO:0000313" key="4">
    <source>
        <dbReference type="EMBL" id="KJA13310.1"/>
    </source>
</evidence>
<dbReference type="EMBL" id="KN817755">
    <property type="protein sequence ID" value="KJA13310.1"/>
    <property type="molecule type" value="Genomic_DNA"/>
</dbReference>
<feature type="transmembrane region" description="Helical" evidence="2">
    <location>
        <begin position="411"/>
        <end position="434"/>
    </location>
</feature>
<protein>
    <recommendedName>
        <fullName evidence="3">SMODS and SLOG-associating 2TM effector domain-containing protein</fullName>
    </recommendedName>
</protein>
<dbReference type="AlphaFoldDB" id="A0A0D2NXV7"/>
<feature type="compositionally biased region" description="Basic and acidic residues" evidence="1">
    <location>
        <begin position="333"/>
        <end position="354"/>
    </location>
</feature>
<dbReference type="NCBIfam" id="NF033635">
    <property type="entry name" value="SLATT_fungal"/>
    <property type="match status" value="1"/>
</dbReference>
<evidence type="ECO:0000256" key="2">
    <source>
        <dbReference type="SAM" id="Phobius"/>
    </source>
</evidence>
<evidence type="ECO:0000259" key="3">
    <source>
        <dbReference type="Pfam" id="PF18142"/>
    </source>
</evidence>
<feature type="compositionally biased region" description="Polar residues" evidence="1">
    <location>
        <begin position="23"/>
        <end position="37"/>
    </location>
</feature>
<organism evidence="4 5">
    <name type="scientific">Hypholoma sublateritium (strain FD-334 SS-4)</name>
    <dbReference type="NCBI Taxonomy" id="945553"/>
    <lineage>
        <taxon>Eukaryota</taxon>
        <taxon>Fungi</taxon>
        <taxon>Dikarya</taxon>
        <taxon>Basidiomycota</taxon>
        <taxon>Agaricomycotina</taxon>
        <taxon>Agaricomycetes</taxon>
        <taxon>Agaricomycetidae</taxon>
        <taxon>Agaricales</taxon>
        <taxon>Agaricineae</taxon>
        <taxon>Strophariaceae</taxon>
        <taxon>Hypholoma</taxon>
    </lineage>
</organism>
<feature type="region of interest" description="Disordered" evidence="1">
    <location>
        <begin position="247"/>
        <end position="289"/>
    </location>
</feature>
<keyword evidence="2" id="KW-0472">Membrane</keyword>
<feature type="transmembrane region" description="Helical" evidence="2">
    <location>
        <begin position="440"/>
        <end position="459"/>
    </location>
</feature>
<gene>
    <name evidence="4" type="ORF">HYPSUDRAFT_174089</name>
</gene>
<feature type="compositionally biased region" description="Low complexity" evidence="1">
    <location>
        <begin position="164"/>
        <end position="178"/>
    </location>
</feature>
<feature type="compositionally biased region" description="Polar residues" evidence="1">
    <location>
        <begin position="1"/>
        <end position="11"/>
    </location>
</feature>
<dbReference type="Pfam" id="PF18142">
    <property type="entry name" value="SLATT_fungal"/>
    <property type="match status" value="1"/>
</dbReference>
<feature type="region of interest" description="Disordered" evidence="1">
    <location>
        <begin position="1"/>
        <end position="37"/>
    </location>
</feature>
<keyword evidence="2" id="KW-1133">Transmembrane helix</keyword>
<accession>A0A0D2NXV7</accession>
<evidence type="ECO:0000256" key="1">
    <source>
        <dbReference type="SAM" id="MobiDB-lite"/>
    </source>
</evidence>
<evidence type="ECO:0000313" key="5">
    <source>
        <dbReference type="Proteomes" id="UP000054270"/>
    </source>
</evidence>
<keyword evidence="5" id="KW-1185">Reference proteome</keyword>
<dbReference type="STRING" id="945553.A0A0D2NXV7"/>
<feature type="region of interest" description="Disordered" evidence="1">
    <location>
        <begin position="58"/>
        <end position="184"/>
    </location>
</feature>
<dbReference type="OrthoDB" id="3245801at2759"/>
<feature type="domain" description="SMODS and SLOG-associating 2TM effector" evidence="3">
    <location>
        <begin position="395"/>
        <end position="516"/>
    </location>
</feature>
<proteinExistence type="predicted"/>
<feature type="region of interest" description="Disordered" evidence="1">
    <location>
        <begin position="331"/>
        <end position="361"/>
    </location>
</feature>